<dbReference type="EMBL" id="JBBNAG010000003">
    <property type="protein sequence ID" value="KAK9148696.1"/>
    <property type="molecule type" value="Genomic_DNA"/>
</dbReference>
<keyword evidence="3" id="KW-1185">Reference proteome</keyword>
<evidence type="ECO:0000313" key="3">
    <source>
        <dbReference type="Proteomes" id="UP001419268"/>
    </source>
</evidence>
<accession>A0AAP0K9Z4</accession>
<gene>
    <name evidence="2" type="ORF">Scep_007453</name>
</gene>
<name>A0AAP0K9Z4_9MAGN</name>
<protein>
    <submittedName>
        <fullName evidence="2">Uncharacterized protein</fullName>
    </submittedName>
</protein>
<evidence type="ECO:0000313" key="2">
    <source>
        <dbReference type="EMBL" id="KAK9148696.1"/>
    </source>
</evidence>
<dbReference type="AlphaFoldDB" id="A0AAP0K9Z4"/>
<evidence type="ECO:0000256" key="1">
    <source>
        <dbReference type="SAM" id="MobiDB-lite"/>
    </source>
</evidence>
<dbReference type="Proteomes" id="UP001419268">
    <property type="component" value="Unassembled WGS sequence"/>
</dbReference>
<feature type="region of interest" description="Disordered" evidence="1">
    <location>
        <begin position="73"/>
        <end position="92"/>
    </location>
</feature>
<reference evidence="2 3" key="1">
    <citation type="submission" date="2024-01" db="EMBL/GenBank/DDBJ databases">
        <title>Genome assemblies of Stephania.</title>
        <authorList>
            <person name="Yang L."/>
        </authorList>
    </citation>
    <scope>NUCLEOTIDE SEQUENCE [LARGE SCALE GENOMIC DNA]</scope>
    <source>
        <strain evidence="2">JXDWG</strain>
        <tissue evidence="2">Leaf</tissue>
    </source>
</reference>
<organism evidence="2 3">
    <name type="scientific">Stephania cephalantha</name>
    <dbReference type="NCBI Taxonomy" id="152367"/>
    <lineage>
        <taxon>Eukaryota</taxon>
        <taxon>Viridiplantae</taxon>
        <taxon>Streptophyta</taxon>
        <taxon>Embryophyta</taxon>
        <taxon>Tracheophyta</taxon>
        <taxon>Spermatophyta</taxon>
        <taxon>Magnoliopsida</taxon>
        <taxon>Ranunculales</taxon>
        <taxon>Menispermaceae</taxon>
        <taxon>Menispermoideae</taxon>
        <taxon>Cissampelideae</taxon>
        <taxon>Stephania</taxon>
    </lineage>
</organism>
<proteinExistence type="predicted"/>
<sequence length="92" mass="10661">MAKQKILLKKIREGVSTTTRSCRQLPCCKIYNYICEWKKLVIQYMRYQKVAWYQNIALKVPETCNAYRSLSPGAFSQNLSASRGPHEGSTQR</sequence>
<comment type="caution">
    <text evidence="2">The sequence shown here is derived from an EMBL/GenBank/DDBJ whole genome shotgun (WGS) entry which is preliminary data.</text>
</comment>